<dbReference type="AlphaFoldDB" id="A0ABD3BIC3"/>
<dbReference type="EMBL" id="JAVIJP010000092">
    <property type="protein sequence ID" value="KAL3616525.1"/>
    <property type="molecule type" value="Genomic_DNA"/>
</dbReference>
<gene>
    <name evidence="1" type="ORF">CASFOL_039915</name>
</gene>
<organism evidence="1 2">
    <name type="scientific">Castilleja foliolosa</name>
    <dbReference type="NCBI Taxonomy" id="1961234"/>
    <lineage>
        <taxon>Eukaryota</taxon>
        <taxon>Viridiplantae</taxon>
        <taxon>Streptophyta</taxon>
        <taxon>Embryophyta</taxon>
        <taxon>Tracheophyta</taxon>
        <taxon>Spermatophyta</taxon>
        <taxon>Magnoliopsida</taxon>
        <taxon>eudicotyledons</taxon>
        <taxon>Gunneridae</taxon>
        <taxon>Pentapetalae</taxon>
        <taxon>asterids</taxon>
        <taxon>lamiids</taxon>
        <taxon>Lamiales</taxon>
        <taxon>Orobanchaceae</taxon>
        <taxon>Pedicularideae</taxon>
        <taxon>Castillejinae</taxon>
        <taxon>Castilleja</taxon>
    </lineage>
</organism>
<evidence type="ECO:0008006" key="3">
    <source>
        <dbReference type="Google" id="ProtNLM"/>
    </source>
</evidence>
<evidence type="ECO:0000313" key="2">
    <source>
        <dbReference type="Proteomes" id="UP001632038"/>
    </source>
</evidence>
<dbReference type="Proteomes" id="UP001632038">
    <property type="component" value="Unassembled WGS sequence"/>
</dbReference>
<name>A0ABD3BIC3_9LAMI</name>
<sequence length="171" mass="19798">MGFLVIGTISVSVMTFYSKYLYHILKLSRRDARYGLMCPLTIQTHCNNEDMSLIRNRIGEGSSDCFLLPLCDKGWELMAPLPEVRAFEAYHVVKGMRSNTLSKPKWVYPKCCHQDVVDAECGLFVMRHMLEIIKLDVVNSFEKVLSMDEPYSNDDIDDVRTRWVESFLEVM</sequence>
<comment type="caution">
    <text evidence="1">The sequence shown here is derived from an EMBL/GenBank/DDBJ whole genome shotgun (WGS) entry which is preliminary data.</text>
</comment>
<reference evidence="2" key="1">
    <citation type="journal article" date="2024" name="IScience">
        <title>Strigolactones Initiate the Formation of Haustorium-like Structures in Castilleja.</title>
        <authorList>
            <person name="Buerger M."/>
            <person name="Peterson D."/>
            <person name="Chory J."/>
        </authorList>
    </citation>
    <scope>NUCLEOTIDE SEQUENCE [LARGE SCALE GENOMIC DNA]</scope>
</reference>
<proteinExistence type="predicted"/>
<evidence type="ECO:0000313" key="1">
    <source>
        <dbReference type="EMBL" id="KAL3616525.1"/>
    </source>
</evidence>
<keyword evidence="2" id="KW-1185">Reference proteome</keyword>
<protein>
    <recommendedName>
        <fullName evidence="3">Ubiquitin-like protease family profile domain-containing protein</fullName>
    </recommendedName>
</protein>
<accession>A0ABD3BIC3</accession>